<feature type="transmembrane region" description="Helical" evidence="6">
    <location>
        <begin position="249"/>
        <end position="270"/>
    </location>
</feature>
<evidence type="ECO:0000256" key="3">
    <source>
        <dbReference type="ARBA" id="ARBA00022989"/>
    </source>
</evidence>
<dbReference type="SUPFAM" id="SSF103481">
    <property type="entry name" value="Multidrug resistance efflux transporter EmrE"/>
    <property type="match status" value="1"/>
</dbReference>
<feature type="compositionally biased region" description="Basic and acidic residues" evidence="5">
    <location>
        <begin position="326"/>
        <end position="336"/>
    </location>
</feature>
<feature type="transmembrane region" description="Helical" evidence="6">
    <location>
        <begin position="184"/>
        <end position="205"/>
    </location>
</feature>
<evidence type="ECO:0000256" key="4">
    <source>
        <dbReference type="ARBA" id="ARBA00023136"/>
    </source>
</evidence>
<keyword evidence="2 6" id="KW-0812">Transmembrane</keyword>
<dbReference type="InterPro" id="IPR007271">
    <property type="entry name" value="Nuc_sug_transpt"/>
</dbReference>
<keyword evidence="4 6" id="KW-0472">Membrane</keyword>
<proteinExistence type="predicted"/>
<dbReference type="GO" id="GO:0016020">
    <property type="term" value="C:membrane"/>
    <property type="evidence" value="ECO:0007669"/>
    <property type="project" value="UniProtKB-SubCell"/>
</dbReference>
<keyword evidence="8" id="KW-1185">Reference proteome</keyword>
<evidence type="ECO:0000256" key="6">
    <source>
        <dbReference type="SAM" id="Phobius"/>
    </source>
</evidence>
<evidence type="ECO:0000256" key="2">
    <source>
        <dbReference type="ARBA" id="ARBA00022692"/>
    </source>
</evidence>
<organism evidence="7 8">
    <name type="scientific">Stephanodiscus triporus</name>
    <dbReference type="NCBI Taxonomy" id="2934178"/>
    <lineage>
        <taxon>Eukaryota</taxon>
        <taxon>Sar</taxon>
        <taxon>Stramenopiles</taxon>
        <taxon>Ochrophyta</taxon>
        <taxon>Bacillariophyta</taxon>
        <taxon>Coscinodiscophyceae</taxon>
        <taxon>Thalassiosirophycidae</taxon>
        <taxon>Stephanodiscales</taxon>
        <taxon>Stephanodiscaceae</taxon>
        <taxon>Stephanodiscus</taxon>
    </lineage>
</organism>
<dbReference type="EMBL" id="JALLAZ020000803">
    <property type="protein sequence ID" value="KAL3786952.1"/>
    <property type="molecule type" value="Genomic_DNA"/>
</dbReference>
<keyword evidence="3 6" id="KW-1133">Transmembrane helix</keyword>
<name>A0ABD3PGA7_9STRA</name>
<feature type="transmembrane region" description="Helical" evidence="6">
    <location>
        <begin position="12"/>
        <end position="31"/>
    </location>
</feature>
<reference evidence="7 8" key="1">
    <citation type="submission" date="2024-10" db="EMBL/GenBank/DDBJ databases">
        <title>Updated reference genomes for cyclostephanoid diatoms.</title>
        <authorList>
            <person name="Roberts W.R."/>
            <person name="Alverson A.J."/>
        </authorList>
    </citation>
    <scope>NUCLEOTIDE SEQUENCE [LARGE SCALE GENOMIC DNA]</scope>
    <source>
        <strain evidence="7 8">AJA276-08</strain>
    </source>
</reference>
<evidence type="ECO:0000256" key="5">
    <source>
        <dbReference type="SAM" id="MobiDB-lite"/>
    </source>
</evidence>
<feature type="region of interest" description="Disordered" evidence="5">
    <location>
        <begin position="326"/>
        <end position="359"/>
    </location>
</feature>
<dbReference type="Pfam" id="PF04142">
    <property type="entry name" value="Nuc_sug_transp"/>
    <property type="match status" value="1"/>
</dbReference>
<feature type="transmembrane region" description="Helical" evidence="6">
    <location>
        <begin position="95"/>
        <end position="113"/>
    </location>
</feature>
<comment type="caution">
    <text evidence="7">The sequence shown here is derived from an EMBL/GenBank/DDBJ whole genome shotgun (WGS) entry which is preliminary data.</text>
</comment>
<evidence type="ECO:0000313" key="7">
    <source>
        <dbReference type="EMBL" id="KAL3786952.1"/>
    </source>
</evidence>
<sequence>MQQPTSPSRLRLLRFVTLVCLLFSDGTYSILRRYSRGILHEIYSVNEVLLAGEFIKLLFSCFMLWSVTDAGGGDDQRKSLNLAHLSKLLLHSKKMLILALLYSVGNVMSYYSLARIGAGTFVVVANLKTLTTAFFSTLMLGNRYSWTQWRALILLVVGVVLFVLPTLKDSGTENDRVALSKSDLVLGVAAEMIVITLSGYASIFFEKAIKHDPFDIWERNIQLGFYSILTYITLISFEHNVHFSNWTPVAFALSFLGAAGGLLVALSIMYGDSVLKTLAISGSIIYASVVDHICLGGPMNQQMGLSAIVVVIAVLNYNFDATPADSPEKTIERGEGDPTYPPEKATENGDAEMQPNPCI</sequence>
<dbReference type="Proteomes" id="UP001530315">
    <property type="component" value="Unassembled WGS sequence"/>
</dbReference>
<gene>
    <name evidence="7" type="ORF">ACHAW5_009326</name>
</gene>
<evidence type="ECO:0000256" key="1">
    <source>
        <dbReference type="ARBA" id="ARBA00004141"/>
    </source>
</evidence>
<dbReference type="AlphaFoldDB" id="A0ABD3PGA7"/>
<comment type="subcellular location">
    <subcellularLocation>
        <location evidence="1">Membrane</location>
        <topology evidence="1">Multi-pass membrane protein</topology>
    </subcellularLocation>
</comment>
<feature type="transmembrane region" description="Helical" evidence="6">
    <location>
        <begin position="119"/>
        <end position="140"/>
    </location>
</feature>
<feature type="transmembrane region" description="Helical" evidence="6">
    <location>
        <begin position="217"/>
        <end position="237"/>
    </location>
</feature>
<evidence type="ECO:0000313" key="8">
    <source>
        <dbReference type="Proteomes" id="UP001530315"/>
    </source>
</evidence>
<dbReference type="PANTHER" id="PTHR10231">
    <property type="entry name" value="NUCLEOTIDE-SUGAR TRANSMEMBRANE TRANSPORTER"/>
    <property type="match status" value="1"/>
</dbReference>
<feature type="transmembrane region" description="Helical" evidence="6">
    <location>
        <begin position="147"/>
        <end position="164"/>
    </location>
</feature>
<accession>A0ABD3PGA7</accession>
<dbReference type="InterPro" id="IPR037185">
    <property type="entry name" value="EmrE-like"/>
</dbReference>
<protein>
    <submittedName>
        <fullName evidence="7">Uncharacterized protein</fullName>
    </submittedName>
</protein>